<dbReference type="EMBL" id="SESI01000001">
    <property type="protein sequence ID" value="TQQ82197.1"/>
    <property type="molecule type" value="Genomic_DNA"/>
</dbReference>
<dbReference type="OrthoDB" id="205211at2157"/>
<sequence length="101" mass="11272">MIGLVDIARVSVALNAGMLVVLTGIWLRNYRAFASKHGLGLAIFGIVLLAQNLLSLYFYLFHPVLASWFATDMPPLAWQANIVIHVFQSVALAFLLWVTWD</sequence>
<feature type="transmembrane region" description="Helical" evidence="1">
    <location>
        <begin position="80"/>
        <end position="100"/>
    </location>
</feature>
<feature type="transmembrane region" description="Helical" evidence="1">
    <location>
        <begin position="39"/>
        <end position="60"/>
    </location>
</feature>
<protein>
    <submittedName>
        <fullName evidence="2">Uncharacterized protein</fullName>
    </submittedName>
</protein>
<keyword evidence="1" id="KW-0812">Transmembrane</keyword>
<dbReference type="InterPro" id="IPR058349">
    <property type="entry name" value="DUF8036"/>
</dbReference>
<feature type="transmembrane region" description="Helical" evidence="1">
    <location>
        <begin position="6"/>
        <end position="27"/>
    </location>
</feature>
<name>A0A544QRY4_9EURY</name>
<dbReference type="Pfam" id="PF26119">
    <property type="entry name" value="DUF8036"/>
    <property type="match status" value="1"/>
</dbReference>
<reference evidence="2 3" key="1">
    <citation type="submission" date="2019-02" db="EMBL/GenBank/DDBJ databases">
        <title>Halonotius sp. a new haloqrchaeon isolated from saline water.</title>
        <authorList>
            <person name="Duran-Viseras A."/>
            <person name="Sanchez-Porro C."/>
            <person name="Ventosa A."/>
        </authorList>
    </citation>
    <scope>NUCLEOTIDE SEQUENCE [LARGE SCALE GENOMIC DNA]</scope>
    <source>
        <strain evidence="2 3">F9-27</strain>
    </source>
</reference>
<accession>A0A544QRY4</accession>
<comment type="caution">
    <text evidence="2">The sequence shown here is derived from an EMBL/GenBank/DDBJ whole genome shotgun (WGS) entry which is preliminary data.</text>
</comment>
<keyword evidence="1" id="KW-1133">Transmembrane helix</keyword>
<gene>
    <name evidence="2" type="ORF">EWF95_04465</name>
</gene>
<dbReference type="AlphaFoldDB" id="A0A544QRY4"/>
<organism evidence="2 3">
    <name type="scientific">Halonotius roseus</name>
    <dbReference type="NCBI Taxonomy" id="2511997"/>
    <lineage>
        <taxon>Archaea</taxon>
        <taxon>Methanobacteriati</taxon>
        <taxon>Methanobacteriota</taxon>
        <taxon>Stenosarchaea group</taxon>
        <taxon>Halobacteria</taxon>
        <taxon>Halobacteriales</taxon>
        <taxon>Haloferacaceae</taxon>
        <taxon>Halonotius</taxon>
    </lineage>
</organism>
<evidence type="ECO:0000313" key="2">
    <source>
        <dbReference type="EMBL" id="TQQ82197.1"/>
    </source>
</evidence>
<keyword evidence="1" id="KW-0472">Membrane</keyword>
<keyword evidence="3" id="KW-1185">Reference proteome</keyword>
<proteinExistence type="predicted"/>
<evidence type="ECO:0000256" key="1">
    <source>
        <dbReference type="SAM" id="Phobius"/>
    </source>
</evidence>
<evidence type="ECO:0000313" key="3">
    <source>
        <dbReference type="Proteomes" id="UP000315385"/>
    </source>
</evidence>
<dbReference type="Proteomes" id="UP000315385">
    <property type="component" value="Unassembled WGS sequence"/>
</dbReference>